<sequence length="429" mass="47471">MSSLPPSLPPDVLNIVAGYLIADDAFRTCANLNMASHAVYDATLRTLWTFMCWSREFDLAEHSANDIEVMWKIFEESAGAKYIRYMVEPHITNPSGVFQRRPILSESLAKTLEASIKVHSDRHGGPDVHLHLFDNHGFATINMKLVQHALDMVGTPPWSKQVIALEIFLRSKPSTSAQPSAGLLDTADDADTEHNPSPERVVRYHRLLTSHMLPDPQAPARLRVVHAWLDARVKVAGHDYHVLWTNILLLLLPYALTKAEKRDSFGMCATLGMDHVPPSVLLSFIGAYESLCDADEIFTAFDIKLTSVPNPMNAQQVAELRALFDATRNNFMHAAQTIPLALLGSLHASTAPRGGARFLLAGVEPDNDPRVSIYADIGVNTAIRRLSTRFGYGSEGVEARDYLLEDVDEAEYDAEAGITSEESEDSLEE</sequence>
<keyword evidence="2" id="KW-1185">Reference proteome</keyword>
<evidence type="ECO:0000313" key="2">
    <source>
        <dbReference type="Proteomes" id="UP001230649"/>
    </source>
</evidence>
<name>A0ACC2VH05_9TREE</name>
<accession>A0ACC2VH05</accession>
<proteinExistence type="predicted"/>
<protein>
    <submittedName>
        <fullName evidence="1">Uncharacterized protein</fullName>
    </submittedName>
</protein>
<dbReference type="Proteomes" id="UP001230649">
    <property type="component" value="Unassembled WGS sequence"/>
</dbReference>
<comment type="caution">
    <text evidence="1">The sequence shown here is derived from an EMBL/GenBank/DDBJ whole genome shotgun (WGS) entry which is preliminary data.</text>
</comment>
<gene>
    <name evidence="1" type="ORF">QFC20_005899</name>
</gene>
<reference evidence="1" key="1">
    <citation type="submission" date="2023-04" db="EMBL/GenBank/DDBJ databases">
        <title>Draft Genome sequencing of Naganishia species isolated from polar environments using Oxford Nanopore Technology.</title>
        <authorList>
            <person name="Leo P."/>
            <person name="Venkateswaran K."/>
        </authorList>
    </citation>
    <scope>NUCLEOTIDE SEQUENCE</scope>
    <source>
        <strain evidence="1">MNA-CCFEE 5262</strain>
    </source>
</reference>
<evidence type="ECO:0000313" key="1">
    <source>
        <dbReference type="EMBL" id="KAJ9098557.1"/>
    </source>
</evidence>
<organism evidence="1 2">
    <name type="scientific">Naganishia adeliensis</name>
    <dbReference type="NCBI Taxonomy" id="92952"/>
    <lineage>
        <taxon>Eukaryota</taxon>
        <taxon>Fungi</taxon>
        <taxon>Dikarya</taxon>
        <taxon>Basidiomycota</taxon>
        <taxon>Agaricomycotina</taxon>
        <taxon>Tremellomycetes</taxon>
        <taxon>Filobasidiales</taxon>
        <taxon>Filobasidiaceae</taxon>
        <taxon>Naganishia</taxon>
    </lineage>
</organism>
<dbReference type="EMBL" id="JASBWS010000091">
    <property type="protein sequence ID" value="KAJ9098557.1"/>
    <property type="molecule type" value="Genomic_DNA"/>
</dbReference>